<accession>A0A2P2NM39</accession>
<dbReference type="AlphaFoldDB" id="A0A2P2NM39"/>
<sequence length="61" mass="7356">MFSKPEFSPFKLFLLPSMHFNKCRAPQCTSIPTLQGLERSCLLYRVFPFYLLRHYFYDSNQ</sequence>
<organism evidence="1">
    <name type="scientific">Rhizophora mucronata</name>
    <name type="common">Asiatic mangrove</name>
    <dbReference type="NCBI Taxonomy" id="61149"/>
    <lineage>
        <taxon>Eukaryota</taxon>
        <taxon>Viridiplantae</taxon>
        <taxon>Streptophyta</taxon>
        <taxon>Embryophyta</taxon>
        <taxon>Tracheophyta</taxon>
        <taxon>Spermatophyta</taxon>
        <taxon>Magnoliopsida</taxon>
        <taxon>eudicotyledons</taxon>
        <taxon>Gunneridae</taxon>
        <taxon>Pentapetalae</taxon>
        <taxon>rosids</taxon>
        <taxon>fabids</taxon>
        <taxon>Malpighiales</taxon>
        <taxon>Rhizophoraceae</taxon>
        <taxon>Rhizophora</taxon>
    </lineage>
</organism>
<dbReference type="EMBL" id="GGEC01062966">
    <property type="protein sequence ID" value="MBX43450.1"/>
    <property type="molecule type" value="Transcribed_RNA"/>
</dbReference>
<reference evidence="1" key="1">
    <citation type="submission" date="2018-02" db="EMBL/GenBank/DDBJ databases">
        <title>Rhizophora mucronata_Transcriptome.</title>
        <authorList>
            <person name="Meera S.P."/>
            <person name="Sreeshan A."/>
            <person name="Augustine A."/>
        </authorList>
    </citation>
    <scope>NUCLEOTIDE SEQUENCE</scope>
    <source>
        <tissue evidence="1">Leaf</tissue>
    </source>
</reference>
<evidence type="ECO:0000313" key="1">
    <source>
        <dbReference type="EMBL" id="MBX43450.1"/>
    </source>
</evidence>
<proteinExistence type="predicted"/>
<name>A0A2P2NM39_RHIMU</name>
<protein>
    <submittedName>
        <fullName evidence="1">Uncharacterized protein</fullName>
    </submittedName>
</protein>